<dbReference type="GO" id="GO:0019346">
    <property type="term" value="P:transsulfuration"/>
    <property type="evidence" value="ECO:0007669"/>
    <property type="project" value="InterPro"/>
</dbReference>
<dbReference type="InterPro" id="IPR015421">
    <property type="entry name" value="PyrdxlP-dep_Trfase_major"/>
</dbReference>
<comment type="caution">
    <text evidence="5">The sequence shown here is derived from an EMBL/GenBank/DDBJ whole genome shotgun (WGS) entry which is preliminary data.</text>
</comment>
<comment type="similarity">
    <text evidence="4">Belongs to the trans-sulfuration enzymes family.</text>
</comment>
<comment type="cofactor">
    <cofactor evidence="1 4">
        <name>pyridoxal 5'-phosphate</name>
        <dbReference type="ChEBI" id="CHEBI:597326"/>
    </cofactor>
</comment>
<dbReference type="AlphaFoldDB" id="A0A918DAK5"/>
<dbReference type="SUPFAM" id="SSF53383">
    <property type="entry name" value="PLP-dependent transferases"/>
    <property type="match status" value="1"/>
</dbReference>
<dbReference type="InterPro" id="IPR000277">
    <property type="entry name" value="Cys/Met-Metab_PyrdxlP-dep_enz"/>
</dbReference>
<dbReference type="InterPro" id="IPR015422">
    <property type="entry name" value="PyrdxlP-dep_Trfase_small"/>
</dbReference>
<evidence type="ECO:0000256" key="2">
    <source>
        <dbReference type="ARBA" id="ARBA00022898"/>
    </source>
</evidence>
<evidence type="ECO:0000256" key="3">
    <source>
        <dbReference type="PIRSR" id="PIRSR001434-2"/>
    </source>
</evidence>
<dbReference type="PROSITE" id="PS00868">
    <property type="entry name" value="CYS_MET_METAB_PP"/>
    <property type="match status" value="1"/>
</dbReference>
<dbReference type="PANTHER" id="PTHR11808">
    <property type="entry name" value="TRANS-SULFURATION ENZYME FAMILY MEMBER"/>
    <property type="match status" value="1"/>
</dbReference>
<reference evidence="5 6" key="1">
    <citation type="journal article" date="2014" name="Int. J. Syst. Evol. Microbiol.">
        <title>Complete genome sequence of Corynebacterium casei LMG S-19264T (=DSM 44701T), isolated from a smear-ripened cheese.</title>
        <authorList>
            <consortium name="US DOE Joint Genome Institute (JGI-PGF)"/>
            <person name="Walter F."/>
            <person name="Albersmeier A."/>
            <person name="Kalinowski J."/>
            <person name="Ruckert C."/>
        </authorList>
    </citation>
    <scope>NUCLEOTIDE SEQUENCE [LARGE SCALE GENOMIC DNA]</scope>
    <source>
        <strain evidence="5 6">CGMCC 1.7029</strain>
    </source>
</reference>
<keyword evidence="6" id="KW-1185">Reference proteome</keyword>
<evidence type="ECO:0000256" key="1">
    <source>
        <dbReference type="ARBA" id="ARBA00001933"/>
    </source>
</evidence>
<keyword evidence="2 3" id="KW-0663">Pyridoxal phosphate</keyword>
<dbReference type="Gene3D" id="3.90.1150.10">
    <property type="entry name" value="Aspartate Aminotransferase, domain 1"/>
    <property type="match status" value="1"/>
</dbReference>
<dbReference type="FunFam" id="3.40.640.10:FF:000046">
    <property type="entry name" value="Cystathionine gamma-lyase"/>
    <property type="match status" value="1"/>
</dbReference>
<dbReference type="InterPro" id="IPR054542">
    <property type="entry name" value="Cys_met_metab_PP"/>
</dbReference>
<dbReference type="Proteomes" id="UP000598196">
    <property type="component" value="Unassembled WGS sequence"/>
</dbReference>
<dbReference type="GO" id="GO:0005737">
    <property type="term" value="C:cytoplasm"/>
    <property type="evidence" value="ECO:0007669"/>
    <property type="project" value="TreeGrafter"/>
</dbReference>
<feature type="modified residue" description="N6-(pyridoxal phosphate)lysine" evidence="3">
    <location>
        <position position="231"/>
    </location>
</feature>
<organism evidence="5 6">
    <name type="scientific">Gemmobacter aquaticus</name>
    <dbReference type="NCBI Taxonomy" id="490185"/>
    <lineage>
        <taxon>Bacteria</taxon>
        <taxon>Pseudomonadati</taxon>
        <taxon>Pseudomonadota</taxon>
        <taxon>Alphaproteobacteria</taxon>
        <taxon>Rhodobacterales</taxon>
        <taxon>Paracoccaceae</taxon>
        <taxon>Gemmobacter</taxon>
    </lineage>
</organism>
<dbReference type="GO" id="GO:0030170">
    <property type="term" value="F:pyridoxal phosphate binding"/>
    <property type="evidence" value="ECO:0007669"/>
    <property type="project" value="InterPro"/>
</dbReference>
<dbReference type="EMBL" id="BMLP01000001">
    <property type="protein sequence ID" value="GGO23208.1"/>
    <property type="molecule type" value="Genomic_DNA"/>
</dbReference>
<dbReference type="InterPro" id="IPR015424">
    <property type="entry name" value="PyrdxlP-dep_Trfase"/>
</dbReference>
<protein>
    <submittedName>
        <fullName evidence="5">Cystathionine gamma-synthase</fullName>
    </submittedName>
</protein>
<gene>
    <name evidence="5" type="primary">metB</name>
    <name evidence="5" type="ORF">GCM10010991_00300</name>
</gene>
<evidence type="ECO:0000313" key="6">
    <source>
        <dbReference type="Proteomes" id="UP000598196"/>
    </source>
</evidence>
<dbReference type="GO" id="GO:0016846">
    <property type="term" value="F:carbon-sulfur lyase activity"/>
    <property type="evidence" value="ECO:0007669"/>
    <property type="project" value="TreeGrafter"/>
</dbReference>
<proteinExistence type="inferred from homology"/>
<dbReference type="Pfam" id="PF01053">
    <property type="entry name" value="Cys_Met_Meta_PP"/>
    <property type="match status" value="1"/>
</dbReference>
<accession>A0A918DAK5</accession>
<sequence length="421" mass="44864">MAPIYSERLHMNCLKAPSSGLPQSALPETLALDAGLIIDPATRAIQPNISMSVNNQVIPGEGAFSAAGIADISQEPFTYARWLNPTVRALETRMAALEGGEDALAFATGVAAIAGMFLTVLKQGDHLIIGDVTYAGAAELARSILPDFGIEVTPVNLSVPGALAAALRPNTRLVHCESPCNPILRLTDLAEVARIAHAHGALVSVDSTLATPVSTRPLSLGVDLVVHSLTKFINGHGDALGGIVVGRQALIAPMRGRAGVYLGAAMPAMNAWLILRGIDTLFPRMRQINATAQRLAEFLETHSGVTRVIYPGLASHPQRQLAERQMDLPGGMIFFQTADPPFMARQLAARLRVMHYAFSLGHQRSIVTLLDTAEMTGGTYRLTPEQLADYRTYAGDGGFRLSVGLEAPEDLIRDLDQALSG</sequence>
<evidence type="ECO:0000256" key="4">
    <source>
        <dbReference type="RuleBase" id="RU362118"/>
    </source>
</evidence>
<evidence type="ECO:0000313" key="5">
    <source>
        <dbReference type="EMBL" id="GGO23208.1"/>
    </source>
</evidence>
<name>A0A918DAK5_9RHOB</name>
<dbReference type="OrthoDB" id="9805807at2"/>
<dbReference type="PANTHER" id="PTHR11808:SF80">
    <property type="entry name" value="CYSTATHIONINE GAMMA-LYASE"/>
    <property type="match status" value="1"/>
</dbReference>
<dbReference type="PIRSF" id="PIRSF001434">
    <property type="entry name" value="CGS"/>
    <property type="match status" value="1"/>
</dbReference>
<dbReference type="Gene3D" id="3.40.640.10">
    <property type="entry name" value="Type I PLP-dependent aspartate aminotransferase-like (Major domain)"/>
    <property type="match status" value="1"/>
</dbReference>